<reference evidence="1 2" key="1">
    <citation type="submission" date="2023-10" db="EMBL/GenBank/DDBJ databases">
        <title>Virgibacillus soli CC-YMP-6 genome.</title>
        <authorList>
            <person name="Miliotis G."/>
            <person name="Sengupta P."/>
            <person name="Hameed A."/>
            <person name="Chuvochina M."/>
            <person name="Mcdonagh F."/>
            <person name="Simpson A.C."/>
            <person name="Singh N.K."/>
            <person name="Rekha P.D."/>
            <person name="Raman K."/>
            <person name="Hugenholtz P."/>
            <person name="Venkateswaran K."/>
        </authorList>
    </citation>
    <scope>NUCLEOTIDE SEQUENCE [LARGE SCALE GENOMIC DNA]</scope>
    <source>
        <strain evidence="1 2">CC-YMP-6</strain>
    </source>
</reference>
<proteinExistence type="predicted"/>
<dbReference type="EMBL" id="JAWDIQ010000003">
    <property type="protein sequence ID" value="MDY0410342.1"/>
    <property type="molecule type" value="Genomic_DNA"/>
</dbReference>
<gene>
    <name evidence="1" type="ORF">RWD45_19570</name>
</gene>
<keyword evidence="2" id="KW-1185">Reference proteome</keyword>
<comment type="caution">
    <text evidence="1">The sequence shown here is derived from an EMBL/GenBank/DDBJ whole genome shotgun (WGS) entry which is preliminary data.</text>
</comment>
<name>A0ABU5CVD6_9BACI</name>
<organism evidence="1 2">
    <name type="scientific">Paracerasibacillus soli</name>
    <dbReference type="NCBI Taxonomy" id="480284"/>
    <lineage>
        <taxon>Bacteria</taxon>
        <taxon>Bacillati</taxon>
        <taxon>Bacillota</taxon>
        <taxon>Bacilli</taxon>
        <taxon>Bacillales</taxon>
        <taxon>Bacillaceae</taxon>
        <taxon>Paracerasibacillus</taxon>
    </lineage>
</organism>
<evidence type="ECO:0000313" key="2">
    <source>
        <dbReference type="Proteomes" id="UP001275315"/>
    </source>
</evidence>
<dbReference type="InterPro" id="IPR011047">
    <property type="entry name" value="Quinoprotein_ADH-like_sf"/>
</dbReference>
<dbReference type="Proteomes" id="UP001275315">
    <property type="component" value="Unassembled WGS sequence"/>
</dbReference>
<evidence type="ECO:0000313" key="1">
    <source>
        <dbReference type="EMBL" id="MDY0410342.1"/>
    </source>
</evidence>
<accession>A0ABU5CVD6</accession>
<dbReference type="SUPFAM" id="SSF50998">
    <property type="entry name" value="Quinoprotein alcohol dehydrogenase-like"/>
    <property type="match status" value="1"/>
</dbReference>
<protein>
    <submittedName>
        <fullName evidence="1">Uncharacterized protein</fullName>
    </submittedName>
</protein>
<sequence length="413" mass="47713">MKKYVKAVVIALFTIITIGTYYIQTSFASSNYPQFTLKTISGDESEVNDISVHSNYQIKQDGKVWLEETAEISKTGTTYMRDKSYYGEMLKGYSVNKDYDYLMKNYRSFMRGNEGDPVTFAENDHYLVNVRIDYNYVSGYSNSEFTVNTYNKKTKKKASFTLPIPDYTKYDWINIQDVRLANGKIFVATTNEMSELDKDGNYVETNYEGHIYTIDLQNNKMLKEEILLEKAFKEGHVYGLDRSILETSPYMVLVFDKFNATETDEHVEDEMEVPIQQIMIIYNIETDETEVLNMQKVVKTSSVSYESRKGNTVFISTQNDEKLTVYGYDLESKKVASKQTFVLPKSMMESKYVIDGNRTFIIDNQKKGNTSFGTITAYDTKTGKLLYEGSIEIKGNKGLRSNEEMEFYNINKH</sequence>
<dbReference type="RefSeq" id="WP_320381219.1">
    <property type="nucleotide sequence ID" value="NZ_JAWDIQ010000003.1"/>
</dbReference>